<sequence>MRRSQLVYFAAFIAIVAALFAAPFPDSGRLTKDQTIGQTVEAAINGLNDQGIVSFTFKEADEVYVIPPYVSEAELAVATKLKPKAIVKLAMLATAHENYFIVVHRVDGPPSYTILDGNYGMNSDHIIVYSNKEPIKLTKNDSSHQYRPYRFL</sequence>
<evidence type="ECO:0000313" key="1">
    <source>
        <dbReference type="EMBL" id="GGG74585.1"/>
    </source>
</evidence>
<dbReference type="Proteomes" id="UP000600247">
    <property type="component" value="Unassembled WGS sequence"/>
</dbReference>
<name>A0A917M3L3_9BACL</name>
<comment type="caution">
    <text evidence="1">The sequence shown here is derived from an EMBL/GenBank/DDBJ whole genome shotgun (WGS) entry which is preliminary data.</text>
</comment>
<proteinExistence type="predicted"/>
<evidence type="ECO:0000313" key="2">
    <source>
        <dbReference type="Proteomes" id="UP000600247"/>
    </source>
</evidence>
<dbReference type="EMBL" id="BMHY01000006">
    <property type="protein sequence ID" value="GGG74585.1"/>
    <property type="molecule type" value="Genomic_DNA"/>
</dbReference>
<dbReference type="AlphaFoldDB" id="A0A917M3L3"/>
<keyword evidence="2" id="KW-1185">Reference proteome</keyword>
<organism evidence="1 2">
    <name type="scientific">Paenibacillus radicis</name>
    <name type="common">ex Gao et al. 2016</name>
    <dbReference type="NCBI Taxonomy" id="1737354"/>
    <lineage>
        <taxon>Bacteria</taxon>
        <taxon>Bacillati</taxon>
        <taxon>Bacillota</taxon>
        <taxon>Bacilli</taxon>
        <taxon>Bacillales</taxon>
        <taxon>Paenibacillaceae</taxon>
        <taxon>Paenibacillus</taxon>
    </lineage>
</organism>
<dbReference type="RefSeq" id="WP_188890347.1">
    <property type="nucleotide sequence ID" value="NZ_BMHY01000006.1"/>
</dbReference>
<gene>
    <name evidence="1" type="ORF">GCM10010918_33440</name>
</gene>
<reference evidence="1 2" key="1">
    <citation type="journal article" date="2014" name="Int. J. Syst. Evol. Microbiol.">
        <title>Complete genome sequence of Corynebacterium casei LMG S-19264T (=DSM 44701T), isolated from a smear-ripened cheese.</title>
        <authorList>
            <consortium name="US DOE Joint Genome Institute (JGI-PGF)"/>
            <person name="Walter F."/>
            <person name="Albersmeier A."/>
            <person name="Kalinowski J."/>
            <person name="Ruckert C."/>
        </authorList>
    </citation>
    <scope>NUCLEOTIDE SEQUENCE [LARGE SCALE GENOMIC DNA]</scope>
    <source>
        <strain evidence="1 2">CGMCC 1.15286</strain>
    </source>
</reference>
<accession>A0A917M3L3</accession>
<protein>
    <submittedName>
        <fullName evidence="1">Uncharacterized protein</fullName>
    </submittedName>
</protein>